<dbReference type="EMBL" id="PJKN01000003">
    <property type="protein sequence ID" value="PNC56259.1"/>
    <property type="molecule type" value="Genomic_DNA"/>
</dbReference>
<evidence type="ECO:0000256" key="1">
    <source>
        <dbReference type="SAM" id="MobiDB-lite"/>
    </source>
</evidence>
<accession>A0AAP8NM84</accession>
<protein>
    <submittedName>
        <fullName evidence="2">Uncharacterized protein</fullName>
    </submittedName>
</protein>
<organism evidence="2 3">
    <name type="scientific">Akkermansia muciniphila</name>
    <dbReference type="NCBI Taxonomy" id="239935"/>
    <lineage>
        <taxon>Bacteria</taxon>
        <taxon>Pseudomonadati</taxon>
        <taxon>Verrucomicrobiota</taxon>
        <taxon>Verrucomicrobiia</taxon>
        <taxon>Verrucomicrobiales</taxon>
        <taxon>Akkermansiaceae</taxon>
        <taxon>Akkermansia</taxon>
    </lineage>
</organism>
<dbReference type="Proteomes" id="UP000235914">
    <property type="component" value="Unassembled WGS sequence"/>
</dbReference>
<comment type="caution">
    <text evidence="2">The sequence shown here is derived from an EMBL/GenBank/DDBJ whole genome shotgun (WGS) entry which is preliminary data.</text>
</comment>
<dbReference type="RefSeq" id="WP_102735587.1">
    <property type="nucleotide sequence ID" value="NZ_PJKN01000003.1"/>
</dbReference>
<gene>
    <name evidence="2" type="ORF">CXU09_06440</name>
</gene>
<dbReference type="AlphaFoldDB" id="A0AAP8NM84"/>
<reference evidence="2 3" key="1">
    <citation type="journal article" date="2017" name="BMC Genomics">
        <title>Genome sequencing of 39 Akkermansia muciniphila isolates reveals its population structure, genomic and functional diverisity, and global distribution in mammalian gut microbiotas.</title>
        <authorList>
            <person name="Guo X."/>
            <person name="Li S."/>
            <person name="Zhang J."/>
            <person name="Wu F."/>
            <person name="Li X."/>
            <person name="Wu D."/>
            <person name="Zhang M."/>
            <person name="Ou Z."/>
            <person name="Jie Z."/>
            <person name="Yan Q."/>
            <person name="Li P."/>
            <person name="Yi J."/>
            <person name="Peng Y."/>
        </authorList>
    </citation>
    <scope>NUCLEOTIDE SEQUENCE [LARGE SCALE GENOMIC DNA]</scope>
    <source>
        <strain evidence="2 3">GP43</strain>
    </source>
</reference>
<sequence length="72" mass="7969">MNAVICGQPVLEQAIMFSGMKEHNSRTYSNLSGTTVNRLYHCPAPEHLYSLPSRERKNIPPAHPGNLTHAAI</sequence>
<proteinExistence type="predicted"/>
<evidence type="ECO:0000313" key="2">
    <source>
        <dbReference type="EMBL" id="PNC56259.1"/>
    </source>
</evidence>
<name>A0AAP8NM84_9BACT</name>
<evidence type="ECO:0000313" key="3">
    <source>
        <dbReference type="Proteomes" id="UP000235914"/>
    </source>
</evidence>
<feature type="region of interest" description="Disordered" evidence="1">
    <location>
        <begin position="53"/>
        <end position="72"/>
    </location>
</feature>